<dbReference type="GO" id="GO:0004315">
    <property type="term" value="F:3-oxoacyl-[acyl-carrier-protein] synthase activity"/>
    <property type="evidence" value="ECO:0007669"/>
    <property type="project" value="UniProtKB-EC"/>
</dbReference>
<evidence type="ECO:0000256" key="4">
    <source>
        <dbReference type="RuleBase" id="RU003694"/>
    </source>
</evidence>
<keyword evidence="7" id="KW-1185">Reference proteome</keyword>
<dbReference type="CDD" id="cd00834">
    <property type="entry name" value="KAS_I_II"/>
    <property type="match status" value="1"/>
</dbReference>
<comment type="similarity">
    <text evidence="2 4">Belongs to the thiolase-like superfamily. Beta-ketoacyl-ACP synthases family.</text>
</comment>
<dbReference type="KEGG" id="mech:Q9L42_005745"/>
<dbReference type="PANTHER" id="PTHR11712">
    <property type="entry name" value="POLYKETIDE SYNTHASE-RELATED"/>
    <property type="match status" value="1"/>
</dbReference>
<dbReference type="InterPro" id="IPR000794">
    <property type="entry name" value="Beta-ketoacyl_synthase"/>
</dbReference>
<dbReference type="Pfam" id="PF02801">
    <property type="entry name" value="Ketoacyl-synt_C"/>
    <property type="match status" value="1"/>
</dbReference>
<dbReference type="RefSeq" id="WP_349432255.1">
    <property type="nucleotide sequence ID" value="NZ_CP157743.1"/>
</dbReference>
<evidence type="ECO:0000256" key="2">
    <source>
        <dbReference type="ARBA" id="ARBA00008467"/>
    </source>
</evidence>
<dbReference type="Proteomes" id="UP001225378">
    <property type="component" value="Chromosome"/>
</dbReference>
<proteinExistence type="inferred from homology"/>
<keyword evidence="3 4" id="KW-0808">Transferase</keyword>
<keyword evidence="6" id="KW-0012">Acyltransferase</keyword>
<dbReference type="SMART" id="SM00825">
    <property type="entry name" value="PKS_KS"/>
    <property type="match status" value="1"/>
</dbReference>
<dbReference type="GO" id="GO:0005829">
    <property type="term" value="C:cytosol"/>
    <property type="evidence" value="ECO:0007669"/>
    <property type="project" value="TreeGrafter"/>
</dbReference>
<evidence type="ECO:0000313" key="7">
    <source>
        <dbReference type="Proteomes" id="UP001225378"/>
    </source>
</evidence>
<reference evidence="6 7" key="1">
    <citation type="journal article" date="2024" name="Microbiology">
        <title>Methylomarinum rosea sp. nov., a novel halophilic methanotrophic bacterium from the hypersaline Lake Elton.</title>
        <authorList>
            <person name="Suleimanov R.Z."/>
            <person name="Oshkin I.Y."/>
            <person name="Danilova O.V."/>
            <person name="Suzina N.E."/>
            <person name="Dedysh S.N."/>
        </authorList>
    </citation>
    <scope>NUCLEOTIDE SEQUENCE [LARGE SCALE GENOMIC DNA]</scope>
    <source>
        <strain evidence="6 7">Ch1-1</strain>
    </source>
</reference>
<dbReference type="InterPro" id="IPR014030">
    <property type="entry name" value="Ketoacyl_synth_N"/>
</dbReference>
<sequence>MSRGMTGLKLYLNDLGILSAAGNDGKDMLARLLAGDRSGLIRTDKYSPGQPFYVGAVQGELPEIESKYGVYACRNNQLLLAALNQILPTVDGMIRCYGKARVGVVIGTSSSGVRNTELALAEIARGRPKPPQFHYKQQQFAGGADFLAHLLGVTGPAYAISTACSSSGRAFASARRLIALGLCDAVIVGGADSLCRFTVCGFDALESVSAGRCKPFGRHRDGINLAEAASLFVLSKDEGPVTLQGIGSSSDAYHFSAPDPAGNAVIAAMQMALTDAKIRPEQIDYVNLHGTATPLNDAMESKALHSVFGEAVAVSSSKGMTGHALGAAAALELGICWLLLTQDDQTGLLVPNINDDVIDSSLPALNYVSPGQVLGRPMRHCQSNSFAFGGNNISIIVSRT</sequence>
<dbReference type="SUPFAM" id="SSF53901">
    <property type="entry name" value="Thiolase-like"/>
    <property type="match status" value="2"/>
</dbReference>
<evidence type="ECO:0000313" key="6">
    <source>
        <dbReference type="EMBL" id="XBS21626.1"/>
    </source>
</evidence>
<evidence type="ECO:0000259" key="5">
    <source>
        <dbReference type="PROSITE" id="PS52004"/>
    </source>
</evidence>
<dbReference type="InterPro" id="IPR020841">
    <property type="entry name" value="PKS_Beta-ketoAc_synthase_dom"/>
</dbReference>
<dbReference type="InterPro" id="IPR016039">
    <property type="entry name" value="Thiolase-like"/>
</dbReference>
<dbReference type="EC" id="2.3.1.179" evidence="6"/>
<dbReference type="PROSITE" id="PS00606">
    <property type="entry name" value="KS3_1"/>
    <property type="match status" value="1"/>
</dbReference>
<dbReference type="GO" id="GO:0006633">
    <property type="term" value="P:fatty acid biosynthetic process"/>
    <property type="evidence" value="ECO:0007669"/>
    <property type="project" value="InterPro"/>
</dbReference>
<name>A0AAU7NYC2_9GAMM</name>
<feature type="domain" description="Ketosynthase family 3 (KS3)" evidence="5">
    <location>
        <begin position="1"/>
        <end position="399"/>
    </location>
</feature>
<dbReference type="PANTHER" id="PTHR11712:SF320">
    <property type="entry name" value="BETA-KETOACYL SYNTHASE"/>
    <property type="match status" value="1"/>
</dbReference>
<dbReference type="PROSITE" id="PS52004">
    <property type="entry name" value="KS3_2"/>
    <property type="match status" value="1"/>
</dbReference>
<evidence type="ECO:0000256" key="1">
    <source>
        <dbReference type="ARBA" id="ARBA00005194"/>
    </source>
</evidence>
<gene>
    <name evidence="6" type="ORF">Q9L42_005745</name>
</gene>
<comment type="pathway">
    <text evidence="1">Lipid metabolism; fatty acid biosynthesis.</text>
</comment>
<dbReference type="AlphaFoldDB" id="A0AAU7NYC2"/>
<dbReference type="InterPro" id="IPR014031">
    <property type="entry name" value="Ketoacyl_synth_C"/>
</dbReference>
<evidence type="ECO:0000256" key="3">
    <source>
        <dbReference type="ARBA" id="ARBA00022679"/>
    </source>
</evidence>
<protein>
    <submittedName>
        <fullName evidence="6">Beta-ketoacyl-ACP synthase</fullName>
        <ecNumber evidence="6">2.3.1.179</ecNumber>
    </submittedName>
</protein>
<dbReference type="Gene3D" id="3.40.47.10">
    <property type="match status" value="1"/>
</dbReference>
<dbReference type="EMBL" id="CP157743">
    <property type="protein sequence ID" value="XBS21626.1"/>
    <property type="molecule type" value="Genomic_DNA"/>
</dbReference>
<organism evidence="6 7">
    <name type="scientific">Methylomarinum roseum</name>
    <dbReference type="NCBI Taxonomy" id="3067653"/>
    <lineage>
        <taxon>Bacteria</taxon>
        <taxon>Pseudomonadati</taxon>
        <taxon>Pseudomonadota</taxon>
        <taxon>Gammaproteobacteria</taxon>
        <taxon>Methylococcales</taxon>
        <taxon>Methylococcaceae</taxon>
        <taxon>Methylomarinum</taxon>
    </lineage>
</organism>
<dbReference type="NCBIfam" id="NF006618">
    <property type="entry name" value="PRK09185.1"/>
    <property type="match status" value="1"/>
</dbReference>
<dbReference type="Pfam" id="PF00109">
    <property type="entry name" value="ketoacyl-synt"/>
    <property type="match status" value="1"/>
</dbReference>
<dbReference type="InterPro" id="IPR018201">
    <property type="entry name" value="Ketoacyl_synth_AS"/>
</dbReference>
<accession>A0AAU7NYC2</accession>